<reference evidence="3 4" key="1">
    <citation type="journal article" date="2013" name="Genome Announc.">
        <title>Draft Genome Sequences of Mycoplasma auris and Mycoplasma yeatsii, Two Species of the Ear Canal of Caprinae.</title>
        <authorList>
            <person name="Dordet-Frisoni E."/>
            <person name="Baranowski E."/>
            <person name="Barre A."/>
            <person name="Blanchard A."/>
            <person name="Breton M."/>
            <person name="Couture C."/>
            <person name="Dupuy V."/>
            <person name="Gaurivaud P."/>
            <person name="Jacob D."/>
            <person name="Lemaitre C."/>
            <person name="Manso-Silvan L."/>
            <person name="Nikolski M."/>
            <person name="Nouvel L.X."/>
            <person name="Poumarat F."/>
            <person name="Sirand-Pugnet P."/>
            <person name="Thebault P."/>
            <person name="Theil S."/>
            <person name="Thiaucourt F."/>
            <person name="Citti C."/>
            <person name="Tardy F."/>
        </authorList>
    </citation>
    <scope>NUCLEOTIDE SEQUENCE [LARGE SCALE GENOMIC DNA]</scope>
    <source>
        <strain evidence="3 4">15026</strain>
    </source>
</reference>
<accession>N9V1M9</accession>
<sequence length="427" mass="48626">MEERMEKNYKPRIIEKVVDRFFVVAGAICIEGPKWCGKTWTSYFKSQSSFFVGDPANNFANRELALINPKLILEGRNPKLIDEWQEVPSIWDAVRWQVDWENKNALFILTGSSTPKYKGVLHSGAGRIARIRMDTMSLYESNESSGVVSLKDLSNQIVKEQLIEPLSFERLAYLVVRGGWPKNINSSVSQCHLLPNSYINTILNESIKQIDNSKYDPLKIKLILKSLARNEATFVAEDTIIKDISINDKKTISRPTINKYIDVLNRMFIFNNQKPFALNLRSSKKVRSSEKKRFCDPSLACALLNVTPDKLINDVRLFGILFESLVIRDLRVYAQAIDAKVFHYRDYFDNELDAVIELNNGEWMAIEIKLSAAQVEQAATSLNKAVYKIVNNSNKKPILKCIIVGIGNAVYKREDGIVVIPINALRD</sequence>
<dbReference type="EMBL" id="AORI01000002">
    <property type="protein sequence ID" value="ENY69282.1"/>
    <property type="molecule type" value="Genomic_DNA"/>
</dbReference>
<evidence type="ECO:0000313" key="3">
    <source>
        <dbReference type="EMBL" id="ENY69282.1"/>
    </source>
</evidence>
<evidence type="ECO:0008006" key="5">
    <source>
        <dbReference type="Google" id="ProtNLM"/>
    </source>
</evidence>
<feature type="domain" description="AAA" evidence="1">
    <location>
        <begin position="27"/>
        <end position="140"/>
    </location>
</feature>
<keyword evidence="4" id="KW-1185">Reference proteome</keyword>
<name>N9V1M9_9BACT</name>
<proteinExistence type="predicted"/>
<dbReference type="PANTHER" id="PTHR43566">
    <property type="entry name" value="CONSERVED PROTEIN"/>
    <property type="match status" value="1"/>
</dbReference>
<comment type="caution">
    <text evidence="3">The sequence shown here is derived from an EMBL/GenBank/DDBJ whole genome shotgun (WGS) entry which is preliminary data.</text>
</comment>
<dbReference type="InterPro" id="IPR041682">
    <property type="entry name" value="AAA_14"/>
</dbReference>
<evidence type="ECO:0000259" key="1">
    <source>
        <dbReference type="Pfam" id="PF13173"/>
    </source>
</evidence>
<feature type="domain" description="DUF4143" evidence="2">
    <location>
        <begin position="211"/>
        <end position="371"/>
    </location>
</feature>
<dbReference type="AlphaFoldDB" id="N9V1M9"/>
<protein>
    <recommendedName>
        <fullName evidence="5">ATPase</fullName>
    </recommendedName>
</protein>
<dbReference type="Pfam" id="PF13635">
    <property type="entry name" value="DUF4143"/>
    <property type="match status" value="1"/>
</dbReference>
<evidence type="ECO:0000259" key="2">
    <source>
        <dbReference type="Pfam" id="PF13635"/>
    </source>
</evidence>
<organism evidence="3 4">
    <name type="scientific">Metamycoplasma auris 15026</name>
    <dbReference type="NCBI Taxonomy" id="1188233"/>
    <lineage>
        <taxon>Bacteria</taxon>
        <taxon>Bacillati</taxon>
        <taxon>Mycoplasmatota</taxon>
        <taxon>Mycoplasmoidales</taxon>
        <taxon>Metamycoplasmataceae</taxon>
        <taxon>Metamycoplasma</taxon>
    </lineage>
</organism>
<dbReference type="Pfam" id="PF13173">
    <property type="entry name" value="AAA_14"/>
    <property type="match status" value="1"/>
</dbReference>
<evidence type="ECO:0000313" key="4">
    <source>
        <dbReference type="Proteomes" id="UP000013131"/>
    </source>
</evidence>
<dbReference type="PATRIC" id="fig|1188233.3.peg.110"/>
<dbReference type="Proteomes" id="UP000013131">
    <property type="component" value="Unassembled WGS sequence"/>
</dbReference>
<gene>
    <name evidence="3" type="ORF">MAU_1090</name>
</gene>
<dbReference type="InterPro" id="IPR025420">
    <property type="entry name" value="DUF4143"/>
</dbReference>
<dbReference type="eggNOG" id="COG1373">
    <property type="taxonomic scope" value="Bacteria"/>
</dbReference>
<dbReference type="PANTHER" id="PTHR43566:SF2">
    <property type="entry name" value="DUF4143 DOMAIN-CONTAINING PROTEIN"/>
    <property type="match status" value="1"/>
</dbReference>